<dbReference type="AlphaFoldDB" id="A0AAU8IHM8"/>
<name>A0AAU8IHM8_9BACL</name>
<accession>A0AAU8IHM8</accession>
<dbReference type="RefSeq" id="WP_353948827.1">
    <property type="nucleotide sequence ID" value="NZ_CP159510.1"/>
</dbReference>
<evidence type="ECO:0000313" key="1">
    <source>
        <dbReference type="EMBL" id="XCJ17692.1"/>
    </source>
</evidence>
<organism evidence="1">
    <name type="scientific">Sporolactobacillus sp. Y61</name>
    <dbReference type="NCBI Taxonomy" id="3160863"/>
    <lineage>
        <taxon>Bacteria</taxon>
        <taxon>Bacillati</taxon>
        <taxon>Bacillota</taxon>
        <taxon>Bacilli</taxon>
        <taxon>Bacillales</taxon>
        <taxon>Sporolactobacillaceae</taxon>
        <taxon>Sporolactobacillus</taxon>
    </lineage>
</organism>
<sequence length="97" mass="11135">MTFGRLGVLLCREPGKEDRELSFFTFALFSLPDRMLNDTMEHIKDRPPLHQVIIDAAPDEIRQIRDTVFALEMRTGRISAGTRSMFTWAQASVCLFT</sequence>
<reference evidence="1" key="1">
    <citation type="submission" date="2024-06" db="EMBL/GenBank/DDBJ databases">
        <authorList>
            <person name="Fan A."/>
            <person name="Zhang F.Y."/>
            <person name="Zhang L."/>
        </authorList>
    </citation>
    <scope>NUCLEOTIDE SEQUENCE</scope>
    <source>
        <strain evidence="1">Y61</strain>
    </source>
</reference>
<gene>
    <name evidence="1" type="ORF">ABNN70_04180</name>
</gene>
<dbReference type="EMBL" id="CP159510">
    <property type="protein sequence ID" value="XCJ17692.1"/>
    <property type="molecule type" value="Genomic_DNA"/>
</dbReference>
<proteinExistence type="predicted"/>
<protein>
    <submittedName>
        <fullName evidence="1">Uncharacterized protein</fullName>
    </submittedName>
</protein>